<dbReference type="InterPro" id="IPR000387">
    <property type="entry name" value="Tyr_Pase_dom"/>
</dbReference>
<accession>A0A3S3PR05</accession>
<dbReference type="InterPro" id="IPR000242">
    <property type="entry name" value="PTP_cat"/>
</dbReference>
<dbReference type="Pfam" id="PF00102">
    <property type="entry name" value="Y_phosphatase"/>
    <property type="match status" value="1"/>
</dbReference>
<dbReference type="SMART" id="SM00404">
    <property type="entry name" value="PTPc_motif"/>
    <property type="match status" value="1"/>
</dbReference>
<keyword evidence="3" id="KW-0675">Receptor</keyword>
<dbReference type="PROSITE" id="PS50055">
    <property type="entry name" value="TYR_PHOSPHATASE_PTP"/>
    <property type="match status" value="1"/>
</dbReference>
<dbReference type="Gene3D" id="3.90.190.10">
    <property type="entry name" value="Protein tyrosine phosphatase superfamily"/>
    <property type="match status" value="1"/>
</dbReference>
<dbReference type="PRINTS" id="PR00700">
    <property type="entry name" value="PRTYPHPHTASE"/>
</dbReference>
<proteinExistence type="predicted"/>
<dbReference type="InterPro" id="IPR050348">
    <property type="entry name" value="Protein-Tyr_Phosphatase"/>
</dbReference>
<dbReference type="OrthoDB" id="6144703at2759"/>
<organism evidence="3 4">
    <name type="scientific">Dinothrombium tinctorium</name>
    <dbReference type="NCBI Taxonomy" id="1965070"/>
    <lineage>
        <taxon>Eukaryota</taxon>
        <taxon>Metazoa</taxon>
        <taxon>Ecdysozoa</taxon>
        <taxon>Arthropoda</taxon>
        <taxon>Chelicerata</taxon>
        <taxon>Arachnida</taxon>
        <taxon>Acari</taxon>
        <taxon>Acariformes</taxon>
        <taxon>Trombidiformes</taxon>
        <taxon>Prostigmata</taxon>
        <taxon>Anystina</taxon>
        <taxon>Parasitengona</taxon>
        <taxon>Trombidioidea</taxon>
        <taxon>Trombidiidae</taxon>
        <taxon>Dinothrombium</taxon>
    </lineage>
</organism>
<dbReference type="AlphaFoldDB" id="A0A3S3PR05"/>
<dbReference type="PROSITE" id="PS50056">
    <property type="entry name" value="TYR_PHOSPHATASE_2"/>
    <property type="match status" value="1"/>
</dbReference>
<dbReference type="EMBL" id="NCKU01004060">
    <property type="protein sequence ID" value="RWS06507.1"/>
    <property type="molecule type" value="Genomic_DNA"/>
</dbReference>
<feature type="domain" description="Tyrosine specific protein phosphatases" evidence="2">
    <location>
        <begin position="152"/>
        <end position="224"/>
    </location>
</feature>
<name>A0A3S3PR05_9ACAR</name>
<dbReference type="GO" id="GO:0004725">
    <property type="term" value="F:protein tyrosine phosphatase activity"/>
    <property type="evidence" value="ECO:0007669"/>
    <property type="project" value="InterPro"/>
</dbReference>
<dbReference type="InterPro" id="IPR003595">
    <property type="entry name" value="Tyr_Pase_cat"/>
</dbReference>
<dbReference type="SMART" id="SM00194">
    <property type="entry name" value="PTPc"/>
    <property type="match status" value="1"/>
</dbReference>
<keyword evidence="4" id="KW-1185">Reference proteome</keyword>
<protein>
    <submittedName>
        <fullName evidence="3">Receptor-type tyrosine-protein phosphatase U-like protein</fullName>
    </submittedName>
</protein>
<feature type="domain" description="Tyrosine-protein phosphatase" evidence="1">
    <location>
        <begin position="1"/>
        <end position="233"/>
    </location>
</feature>
<dbReference type="STRING" id="1965070.A0A3S3PR05"/>
<dbReference type="PANTHER" id="PTHR19134">
    <property type="entry name" value="RECEPTOR-TYPE TYROSINE-PROTEIN PHOSPHATASE"/>
    <property type="match status" value="1"/>
</dbReference>
<dbReference type="InterPro" id="IPR029021">
    <property type="entry name" value="Prot-tyrosine_phosphatase-like"/>
</dbReference>
<comment type="caution">
    <text evidence="3">The sequence shown here is derived from an EMBL/GenBank/DDBJ whole genome shotgun (WGS) entry which is preliminary data.</text>
</comment>
<gene>
    <name evidence="3" type="ORF">B4U79_13547</name>
</gene>
<dbReference type="GO" id="GO:0048666">
    <property type="term" value="P:neuron development"/>
    <property type="evidence" value="ECO:0007669"/>
    <property type="project" value="UniProtKB-ARBA"/>
</dbReference>
<reference evidence="3 4" key="1">
    <citation type="journal article" date="2018" name="Gigascience">
        <title>Genomes of trombidid mites reveal novel predicted allergens and laterally-transferred genes associated with secondary metabolism.</title>
        <authorList>
            <person name="Dong X."/>
            <person name="Chaisiri K."/>
            <person name="Xia D."/>
            <person name="Armstrong S.D."/>
            <person name="Fang Y."/>
            <person name="Donnelly M.J."/>
            <person name="Kadowaki T."/>
            <person name="McGarry J.W."/>
            <person name="Darby A.C."/>
            <person name="Makepeace B.L."/>
        </authorList>
    </citation>
    <scope>NUCLEOTIDE SEQUENCE [LARGE SCALE GENOMIC DNA]</scope>
    <source>
        <strain evidence="3">UoL-WK</strain>
    </source>
</reference>
<dbReference type="PANTHER" id="PTHR19134:SF449">
    <property type="entry name" value="TYROSINE-PROTEIN PHOSPHATASE 1"/>
    <property type="match status" value="1"/>
</dbReference>
<evidence type="ECO:0000259" key="2">
    <source>
        <dbReference type="PROSITE" id="PS50056"/>
    </source>
</evidence>
<feature type="non-terminal residue" evidence="3">
    <location>
        <position position="1"/>
    </location>
</feature>
<feature type="non-terminal residue" evidence="3">
    <location>
        <position position="243"/>
    </location>
</feature>
<evidence type="ECO:0000313" key="4">
    <source>
        <dbReference type="Proteomes" id="UP000285301"/>
    </source>
</evidence>
<dbReference type="Proteomes" id="UP000285301">
    <property type="component" value="Unassembled WGS sequence"/>
</dbReference>
<dbReference type="SUPFAM" id="SSF52799">
    <property type="entry name" value="(Phosphotyrosine protein) phosphatases II"/>
    <property type="match status" value="1"/>
</dbReference>
<evidence type="ECO:0000259" key="1">
    <source>
        <dbReference type="PROSITE" id="PS50055"/>
    </source>
</evidence>
<sequence>DNHRPYLTTFQSNDSTDYVNGVFVDGYTRSRENIVTEWPMPHTVADCWSLIYDHDCNSVVVLANPEDSSNYPSFWPTEKEKRRKFGPVFTVELISFNHYPNIKTWIFRINKKVVSLTELMSGVKGVPKTTQFFQITCWPLGHRVPSSTNALVEMMNMVERWRQRSTYGPVCIISTNGQSRAGVYCAANVAIEQIIQHGEVDVFSAVKTVRKNRPQLVENMTEYKYCYDLILHYVLHYLDQPQT</sequence>
<evidence type="ECO:0000313" key="3">
    <source>
        <dbReference type="EMBL" id="RWS06507.1"/>
    </source>
</evidence>